<feature type="domain" description="ORC6 first cyclin-like" evidence="7">
    <location>
        <begin position="114"/>
        <end position="162"/>
    </location>
</feature>
<name>A0ABD1XTR4_9MARC</name>
<feature type="domain" description="ORC6 second cyclin-like" evidence="8">
    <location>
        <begin position="168"/>
        <end position="257"/>
    </location>
</feature>
<dbReference type="Gene3D" id="1.10.472.10">
    <property type="entry name" value="Cyclin-like"/>
    <property type="match status" value="1"/>
</dbReference>
<evidence type="ECO:0000256" key="3">
    <source>
        <dbReference type="ARBA" id="ARBA00022705"/>
    </source>
</evidence>
<keyword evidence="3" id="KW-0235">DNA replication</keyword>
<comment type="caution">
    <text evidence="9">The sequence shown here is derived from an EMBL/GenBank/DDBJ whole genome shotgun (WGS) entry which is preliminary data.</text>
</comment>
<dbReference type="AlphaFoldDB" id="A0ABD1XTR4"/>
<evidence type="ECO:0000256" key="2">
    <source>
        <dbReference type="ARBA" id="ARBA00010840"/>
    </source>
</evidence>
<keyword evidence="5" id="KW-0539">Nucleus</keyword>
<evidence type="ECO:0000259" key="7">
    <source>
        <dbReference type="Pfam" id="PF05460"/>
    </source>
</evidence>
<dbReference type="Pfam" id="PF05460">
    <property type="entry name" value="ORC6"/>
    <property type="match status" value="1"/>
</dbReference>
<evidence type="ECO:0000256" key="1">
    <source>
        <dbReference type="ARBA" id="ARBA00004123"/>
    </source>
</evidence>
<sequence>MLAVITKSPKQRNVSVESFCRRAQVATSEPTVAEASKLVDAPVFIVTGATRGIGKAVALALGGAGGKAACRLQFRLQADRTEGPIGRGTECRIAWRPRSCKDSAECILIPVFGVGEVCKAVLCFELACIALQIAFDRSRAIRCSGFSEKAYIRASTAMQNAMNLRKKLDVRELAVQFGCVRLIKTTQDVLALYQSRFVAALPEARRASAEFNRPIFTAVAFFLCARKNKLKVDKLKLIELCGSSDTEFNNVCASMMDLCFDTLGTQKVKKEVKTPKGLLDALPSKRKSPSDDSESDDDDEMDKENIDVVPGLKRSKKSVKDAEYEEWKSALMTAREAVKRSVRATGEPLKPKTLVTSDESQ</sequence>
<dbReference type="InterPro" id="IPR054113">
    <property type="entry name" value="ORC6_cyclin-like_2nd"/>
</dbReference>
<dbReference type="Pfam" id="PF21913">
    <property type="entry name" value="ORC6_2nd"/>
    <property type="match status" value="1"/>
</dbReference>
<dbReference type="GO" id="GO:0005634">
    <property type="term" value="C:nucleus"/>
    <property type="evidence" value="ECO:0007669"/>
    <property type="project" value="UniProtKB-SubCell"/>
</dbReference>
<keyword evidence="4" id="KW-0238">DNA-binding</keyword>
<accession>A0ABD1XTR4</accession>
<protein>
    <recommendedName>
        <fullName evidence="11">Origin recognition complex subunit 6</fullName>
    </recommendedName>
</protein>
<feature type="region of interest" description="Disordered" evidence="6">
    <location>
        <begin position="279"/>
        <end position="323"/>
    </location>
</feature>
<evidence type="ECO:0000313" key="10">
    <source>
        <dbReference type="Proteomes" id="UP001605036"/>
    </source>
</evidence>
<gene>
    <name evidence="9" type="ORF">R1flu_024041</name>
</gene>
<feature type="compositionally biased region" description="Acidic residues" evidence="6">
    <location>
        <begin position="291"/>
        <end position="302"/>
    </location>
</feature>
<evidence type="ECO:0000256" key="5">
    <source>
        <dbReference type="ARBA" id="ARBA00023242"/>
    </source>
</evidence>
<dbReference type="Gene3D" id="3.40.50.720">
    <property type="entry name" value="NAD(P)-binding Rossmann-like Domain"/>
    <property type="match status" value="1"/>
</dbReference>
<evidence type="ECO:0008006" key="11">
    <source>
        <dbReference type="Google" id="ProtNLM"/>
    </source>
</evidence>
<proteinExistence type="inferred from homology"/>
<dbReference type="InterPro" id="IPR008721">
    <property type="entry name" value="ORC6_cyclin_first"/>
</dbReference>
<keyword evidence="10" id="KW-1185">Reference proteome</keyword>
<reference evidence="9 10" key="1">
    <citation type="submission" date="2024-09" db="EMBL/GenBank/DDBJ databases">
        <title>Chromosome-scale assembly of Riccia fluitans.</title>
        <authorList>
            <person name="Paukszto L."/>
            <person name="Sawicki J."/>
            <person name="Karawczyk K."/>
            <person name="Piernik-Szablinska J."/>
            <person name="Szczecinska M."/>
            <person name="Mazdziarz M."/>
        </authorList>
    </citation>
    <scope>NUCLEOTIDE SEQUENCE [LARGE SCALE GENOMIC DNA]</scope>
    <source>
        <strain evidence="9">Rf_01</strain>
        <tissue evidence="9">Aerial parts of the thallus</tissue>
    </source>
</reference>
<dbReference type="EMBL" id="JBHFFA010000007">
    <property type="protein sequence ID" value="KAL2612349.1"/>
    <property type="molecule type" value="Genomic_DNA"/>
</dbReference>
<evidence type="ECO:0000313" key="9">
    <source>
        <dbReference type="EMBL" id="KAL2612349.1"/>
    </source>
</evidence>
<dbReference type="GO" id="GO:0006260">
    <property type="term" value="P:DNA replication"/>
    <property type="evidence" value="ECO:0007669"/>
    <property type="project" value="UniProtKB-KW"/>
</dbReference>
<comment type="similarity">
    <text evidence="2">Belongs to the ORC6 family.</text>
</comment>
<dbReference type="PANTHER" id="PTHR13394">
    <property type="entry name" value="ORIGIN RECOGNITION COMPLEX SUBUNIT 6"/>
    <property type="match status" value="1"/>
</dbReference>
<evidence type="ECO:0000256" key="4">
    <source>
        <dbReference type="ARBA" id="ARBA00023125"/>
    </source>
</evidence>
<dbReference type="GO" id="GO:0003677">
    <property type="term" value="F:DNA binding"/>
    <property type="evidence" value="ECO:0007669"/>
    <property type="project" value="UniProtKB-KW"/>
</dbReference>
<feature type="region of interest" description="Disordered" evidence="6">
    <location>
        <begin position="339"/>
        <end position="361"/>
    </location>
</feature>
<organism evidence="9 10">
    <name type="scientific">Riccia fluitans</name>
    <dbReference type="NCBI Taxonomy" id="41844"/>
    <lineage>
        <taxon>Eukaryota</taxon>
        <taxon>Viridiplantae</taxon>
        <taxon>Streptophyta</taxon>
        <taxon>Embryophyta</taxon>
        <taxon>Marchantiophyta</taxon>
        <taxon>Marchantiopsida</taxon>
        <taxon>Marchantiidae</taxon>
        <taxon>Marchantiales</taxon>
        <taxon>Ricciaceae</taxon>
        <taxon>Riccia</taxon>
    </lineage>
</organism>
<evidence type="ECO:0000259" key="8">
    <source>
        <dbReference type="Pfam" id="PF21913"/>
    </source>
</evidence>
<dbReference type="CDD" id="cd11583">
    <property type="entry name" value="Orc6_mid"/>
    <property type="match status" value="1"/>
</dbReference>
<dbReference type="InterPro" id="IPR020529">
    <property type="entry name" value="ORC6_met/pln"/>
</dbReference>
<comment type="subcellular location">
    <subcellularLocation>
        <location evidence="1">Nucleus</location>
    </subcellularLocation>
</comment>
<dbReference type="PANTHER" id="PTHR13394:SF0">
    <property type="entry name" value="ORIGIN RECOGNITION COMPLEX SUBUNIT 6"/>
    <property type="match status" value="1"/>
</dbReference>
<dbReference type="Proteomes" id="UP001605036">
    <property type="component" value="Unassembled WGS sequence"/>
</dbReference>
<evidence type="ECO:0000256" key="6">
    <source>
        <dbReference type="SAM" id="MobiDB-lite"/>
    </source>
</evidence>